<dbReference type="Pfam" id="PF26187">
    <property type="entry name" value="Ig_NPHP4_4th"/>
    <property type="match status" value="1"/>
</dbReference>
<reference evidence="5 6" key="1">
    <citation type="journal article" date="2019" name="Sci. Rep.">
        <title>Comparative genomics of chytrid fungi reveal insights into the obligate biotrophic and pathogenic lifestyle of Synchytrium endobioticum.</title>
        <authorList>
            <person name="van de Vossenberg B.T.L.H."/>
            <person name="Warris S."/>
            <person name="Nguyen H.D.T."/>
            <person name="van Gent-Pelzer M.P.E."/>
            <person name="Joly D.L."/>
            <person name="van de Geest H.C."/>
            <person name="Bonants P.J.M."/>
            <person name="Smith D.S."/>
            <person name="Levesque C.A."/>
            <person name="van der Lee T.A.J."/>
        </authorList>
    </citation>
    <scope>NUCLEOTIDE SEQUENCE [LARGE SCALE GENOMIC DNA]</scope>
    <source>
        <strain evidence="5 6">CBS 809.83</strain>
    </source>
</reference>
<feature type="compositionally biased region" description="Pro residues" evidence="1">
    <location>
        <begin position="518"/>
        <end position="529"/>
    </location>
</feature>
<dbReference type="GO" id="GO:0097730">
    <property type="term" value="C:non-motile cilium"/>
    <property type="evidence" value="ECO:0007669"/>
    <property type="project" value="InterPro"/>
</dbReference>
<comment type="caution">
    <text evidence="5">The sequence shown here is derived from an EMBL/GenBank/DDBJ whole genome shotgun (WGS) entry which is preliminary data.</text>
</comment>
<dbReference type="Pfam" id="PF26015">
    <property type="entry name" value="Ig_NPH4_3rd"/>
    <property type="match status" value="1"/>
</dbReference>
<sequence length="1381" mass="151574">MGQKHHRNSRHRNNGGPLPAPPPRWLDAFLTNSPSVAYKPPPSTTPTTSTPDGAEQHKHNNVPYQVTIHQIDGVPAFAGGSGQRVQLRASFYDGETAAFFGRTWVGAGVSIGKRKEGKRRERNVGKDEDEDSERSSESEQSRAGSRSLESRNTSVTLNEQTTFFHTLIRSPHILIVIEIVYLDGHDGGVSGGWTFFRPFTRTFVHAGRDEDEDDQYDDNLVVPLYVGTPRVLPLLSTRHPPGSSAQPYLPSLTTIPGASITYSFRSRRDIRAACALWKPNVMVGRADYVPGLRIGKRGKVRARGIEVVVSEIQVRFPLAVEEYAQALLASVHMAHKQHHPPPKRQNTLTRSLSRSRPPAPLAPPQILERRLHIGLHNSHTFLHDPVIINLDASDEDDAVCCVRGALQLERFVVDPWVAVVVAVEYRVRIPCLCAEEEGGWFFGRKGVEEPGEGVERGFMVGWGAWVPEHEAEQHASIELTSAVGDNPFMTPMYRAKFDVPLEVEFIFDGQGTESRAPSPLPTPPEPIPSPEMVDANTSPMSDSEPDPPKPVPRPPSPDPPPPKPYIRPITPPPRPDPTPAAPMSRIHLARLHEAGFPPPPLNDDGTPCVAVEGGFVNSGQKRDRDSSAAGAPTPGAELHICFMGVSFAEELISHTPIRIYLSYSMHAQPYTTSDTLFVHTGPIPVPINGGTPHRGAHGRSASAPVRGPAAVALQTGDVAWPGIFWTLENDRRPAYARSPGCTHTYRTSSTALRPYLQSTPVTIDVFDGDTHLFLGTCCAPLTALATSGRVAEGSVEIVRGGYGTAESLVVGRLFLRVAHVRRKEIPASGKKRGAKTVPGVVWPKKMIEVDAELRALLQSANPASDSINNDASPTETSTRRKAQQARRIAAAAAEADWPSSTNTYPFPTYTQTRAQQLANLHTIHTVRTRLLRPTIHNHLTLSISTHYPILATFGQAHIAPFFIQNPYTSPATFCVTWHDADLRAITPGGPEAAYLARCNKQHNAYWNKGDAGAVVESNPGRLKVFLNPGEEFCVPFLVQSFLPSGDDGTPGNVERDIDVEFTCAKTQTVLSILTLEINPTPFVTTRHDRLYVAEKEVVRHVIRGSVGGVGPDAGSAIHDMAHPGKLYVRCQDTDVVCEIADDANTNTQTLTFKHTTHAAPSTYTLYFLLYNDPYHTSLREIWRCIVHSLHRVHVAGVLGQPTQASVVVRGGACSRAVSCCGDRADVVTVMRLSPLVLTANALNEIPLLVRPKTVGSQQAILNIVDVDTMRLHSSYLLHLHTSAPPITKSFTLTLPRFTCQNKRISYTNEYAHTKTFHLHTPTPHLLSFVHDTLELGPGETVYIGLRLLEWHGPDRVVDVMVMLNDEEDRVVECLGLRIMYE</sequence>
<dbReference type="InterPro" id="IPR058686">
    <property type="entry name" value="Ig_NPHP4_3rd"/>
</dbReference>
<dbReference type="Pfam" id="PF26189">
    <property type="entry name" value="Ig_NPHP4_2nd"/>
    <property type="match status" value="1"/>
</dbReference>
<feature type="region of interest" description="Disordered" evidence="1">
    <location>
        <begin position="1"/>
        <end position="58"/>
    </location>
</feature>
<accession>A0A507DVC0</accession>
<dbReference type="PANTHER" id="PTHR31043">
    <property type="entry name" value="NEPHROCYSTIN-4"/>
    <property type="match status" value="1"/>
</dbReference>
<feature type="compositionally biased region" description="Low complexity" evidence="1">
    <location>
        <begin position="347"/>
        <end position="356"/>
    </location>
</feature>
<dbReference type="EMBL" id="QEAQ01000110">
    <property type="protein sequence ID" value="TPX55421.1"/>
    <property type="molecule type" value="Genomic_DNA"/>
</dbReference>
<feature type="compositionally biased region" description="Polar residues" evidence="1">
    <location>
        <begin position="862"/>
        <end position="876"/>
    </location>
</feature>
<gene>
    <name evidence="5" type="ORF">PhCBS80983_g05327</name>
</gene>
<feature type="compositionally biased region" description="Pro residues" evidence="1">
    <location>
        <begin position="548"/>
        <end position="580"/>
    </location>
</feature>
<keyword evidence="6" id="KW-1185">Reference proteome</keyword>
<feature type="region of interest" description="Disordered" evidence="1">
    <location>
        <begin position="111"/>
        <end position="153"/>
    </location>
</feature>
<feature type="domain" description="NPHP4 Ig-like" evidence="2">
    <location>
        <begin position="1198"/>
        <end position="1281"/>
    </location>
</feature>
<feature type="region of interest" description="Disordered" evidence="1">
    <location>
        <begin position="510"/>
        <end position="632"/>
    </location>
</feature>
<feature type="compositionally biased region" description="Basic residues" evidence="1">
    <location>
        <begin position="1"/>
        <end position="13"/>
    </location>
</feature>
<feature type="region of interest" description="Disordered" evidence="1">
    <location>
        <begin position="862"/>
        <end position="882"/>
    </location>
</feature>
<evidence type="ECO:0000313" key="6">
    <source>
        <dbReference type="Proteomes" id="UP000318582"/>
    </source>
</evidence>
<dbReference type="GO" id="GO:0036064">
    <property type="term" value="C:ciliary basal body"/>
    <property type="evidence" value="ECO:0007669"/>
    <property type="project" value="TreeGrafter"/>
</dbReference>
<dbReference type="GO" id="GO:0035869">
    <property type="term" value="C:ciliary transition zone"/>
    <property type="evidence" value="ECO:0007669"/>
    <property type="project" value="TreeGrafter"/>
</dbReference>
<dbReference type="STRING" id="109895.A0A507DVC0"/>
<protein>
    <submittedName>
        <fullName evidence="5">Uncharacterized protein</fullName>
    </submittedName>
</protein>
<feature type="region of interest" description="Disordered" evidence="1">
    <location>
        <begin position="334"/>
        <end position="361"/>
    </location>
</feature>
<dbReference type="GO" id="GO:1904491">
    <property type="term" value="P:protein localization to ciliary transition zone"/>
    <property type="evidence" value="ECO:0007669"/>
    <property type="project" value="TreeGrafter"/>
</dbReference>
<organism evidence="5 6">
    <name type="scientific">Powellomyces hirtus</name>
    <dbReference type="NCBI Taxonomy" id="109895"/>
    <lineage>
        <taxon>Eukaryota</taxon>
        <taxon>Fungi</taxon>
        <taxon>Fungi incertae sedis</taxon>
        <taxon>Chytridiomycota</taxon>
        <taxon>Chytridiomycota incertae sedis</taxon>
        <taxon>Chytridiomycetes</taxon>
        <taxon>Spizellomycetales</taxon>
        <taxon>Powellomycetaceae</taxon>
        <taxon>Powellomyces</taxon>
    </lineage>
</organism>
<evidence type="ECO:0000259" key="4">
    <source>
        <dbReference type="Pfam" id="PF26189"/>
    </source>
</evidence>
<dbReference type="InterPro" id="IPR058688">
    <property type="entry name" value="Ig_NPHP4_2nd"/>
</dbReference>
<evidence type="ECO:0000256" key="1">
    <source>
        <dbReference type="SAM" id="MobiDB-lite"/>
    </source>
</evidence>
<feature type="domain" description="NPHP4 Ig-like" evidence="4">
    <location>
        <begin position="1090"/>
        <end position="1187"/>
    </location>
</feature>
<evidence type="ECO:0000259" key="2">
    <source>
        <dbReference type="Pfam" id="PF26015"/>
    </source>
</evidence>
<dbReference type="GO" id="GO:0097546">
    <property type="term" value="C:ciliary base"/>
    <property type="evidence" value="ECO:0007669"/>
    <property type="project" value="TreeGrafter"/>
</dbReference>
<dbReference type="InterPro" id="IPR058685">
    <property type="entry name" value="Ig_NPHP4_4th"/>
</dbReference>
<dbReference type="PANTHER" id="PTHR31043:SF3">
    <property type="entry name" value="NEPHROCYSTIN-4"/>
    <property type="match status" value="1"/>
</dbReference>
<dbReference type="InterPro" id="IPR029775">
    <property type="entry name" value="NPHP4"/>
</dbReference>
<evidence type="ECO:0000313" key="5">
    <source>
        <dbReference type="EMBL" id="TPX55421.1"/>
    </source>
</evidence>
<proteinExistence type="predicted"/>
<evidence type="ECO:0000259" key="3">
    <source>
        <dbReference type="Pfam" id="PF26187"/>
    </source>
</evidence>
<name>A0A507DVC0_9FUNG</name>
<dbReference type="Proteomes" id="UP000318582">
    <property type="component" value="Unassembled WGS sequence"/>
</dbReference>
<feature type="domain" description="NPHP4 Ig-like" evidence="3">
    <location>
        <begin position="1288"/>
        <end position="1380"/>
    </location>
</feature>